<evidence type="ECO:0000256" key="1">
    <source>
        <dbReference type="ARBA" id="ARBA00022884"/>
    </source>
</evidence>
<keyword evidence="1 2" id="KW-0694">RNA-binding</keyword>
<dbReference type="KEGG" id="smai:EXU30_05510"/>
<dbReference type="Proteomes" id="UP000291106">
    <property type="component" value="Chromosome"/>
</dbReference>
<dbReference type="InterPro" id="IPR035920">
    <property type="entry name" value="YhbY-like_sf"/>
</dbReference>
<dbReference type="EMBL" id="CP036200">
    <property type="protein sequence ID" value="QBF82217.1"/>
    <property type="molecule type" value="Genomic_DNA"/>
</dbReference>
<dbReference type="InterPro" id="IPR051925">
    <property type="entry name" value="RNA-binding_domain"/>
</dbReference>
<dbReference type="RefSeq" id="WP_130598189.1">
    <property type="nucleotide sequence ID" value="NZ_CP036200.1"/>
</dbReference>
<gene>
    <name evidence="4" type="primary">yhbY</name>
    <name evidence="4" type="ORF">EXU30_05510</name>
</gene>
<dbReference type="PANTHER" id="PTHR40065:SF3">
    <property type="entry name" value="RNA-BINDING PROTEIN YHBY"/>
    <property type="match status" value="1"/>
</dbReference>
<dbReference type="Pfam" id="PF01985">
    <property type="entry name" value="CRS1_YhbY"/>
    <property type="match status" value="1"/>
</dbReference>
<dbReference type="NCBIfam" id="TIGR00253">
    <property type="entry name" value="RNA_bind_YhbY"/>
    <property type="match status" value="1"/>
</dbReference>
<evidence type="ECO:0000313" key="5">
    <source>
        <dbReference type="Proteomes" id="UP000291106"/>
    </source>
</evidence>
<accession>A0A411PF45</accession>
<sequence length="99" mass="10901">MNLTTKQKQHLRGLAHSLKPVVLLGANGLTEGVLAEIDSALSHHELIKVKVATTDREMKAAIMDAIVRETQSVKVQVIGHILVLFRQSEEMKVALPRAK</sequence>
<dbReference type="SUPFAM" id="SSF75471">
    <property type="entry name" value="YhbY-like"/>
    <property type="match status" value="1"/>
</dbReference>
<dbReference type="AlphaFoldDB" id="A0A411PF45"/>
<evidence type="ECO:0000259" key="3">
    <source>
        <dbReference type="PROSITE" id="PS51295"/>
    </source>
</evidence>
<organism evidence="4 5">
    <name type="scientific">Shewanella maritima</name>
    <dbReference type="NCBI Taxonomy" id="2520507"/>
    <lineage>
        <taxon>Bacteria</taxon>
        <taxon>Pseudomonadati</taxon>
        <taxon>Pseudomonadota</taxon>
        <taxon>Gammaproteobacteria</taxon>
        <taxon>Alteromonadales</taxon>
        <taxon>Shewanellaceae</taxon>
        <taxon>Shewanella</taxon>
    </lineage>
</organism>
<protein>
    <submittedName>
        <fullName evidence="4">Ribosome assembly RNA-binding protein YhbY</fullName>
    </submittedName>
</protein>
<dbReference type="InterPro" id="IPR001890">
    <property type="entry name" value="RNA-binding_CRM"/>
</dbReference>
<dbReference type="PROSITE" id="PS51295">
    <property type="entry name" value="CRM"/>
    <property type="match status" value="1"/>
</dbReference>
<dbReference type="GO" id="GO:0003723">
    <property type="term" value="F:RNA binding"/>
    <property type="evidence" value="ECO:0007669"/>
    <property type="project" value="UniProtKB-UniRule"/>
</dbReference>
<evidence type="ECO:0000256" key="2">
    <source>
        <dbReference type="PROSITE-ProRule" id="PRU00626"/>
    </source>
</evidence>
<dbReference type="PANTHER" id="PTHR40065">
    <property type="entry name" value="RNA-BINDING PROTEIN YHBY"/>
    <property type="match status" value="1"/>
</dbReference>
<dbReference type="OrthoDB" id="9797519at2"/>
<dbReference type="SMART" id="SM01103">
    <property type="entry name" value="CRS1_YhbY"/>
    <property type="match status" value="1"/>
</dbReference>
<keyword evidence="5" id="KW-1185">Reference proteome</keyword>
<name>A0A411PF45_9GAMM</name>
<dbReference type="InterPro" id="IPR017924">
    <property type="entry name" value="RNA-binding_YhbY"/>
</dbReference>
<reference evidence="4 5" key="1">
    <citation type="submission" date="2019-02" db="EMBL/GenBank/DDBJ databases">
        <title>Shewanella sp. D4-2 isolated from Dokdo Island.</title>
        <authorList>
            <person name="Baek K."/>
        </authorList>
    </citation>
    <scope>NUCLEOTIDE SEQUENCE [LARGE SCALE GENOMIC DNA]</scope>
    <source>
        <strain evidence="4 5">D4-2</strain>
    </source>
</reference>
<dbReference type="Gene3D" id="3.30.110.60">
    <property type="entry name" value="YhbY-like"/>
    <property type="match status" value="1"/>
</dbReference>
<proteinExistence type="predicted"/>
<evidence type="ECO:0000313" key="4">
    <source>
        <dbReference type="EMBL" id="QBF82217.1"/>
    </source>
</evidence>
<feature type="domain" description="CRM" evidence="3">
    <location>
        <begin position="1"/>
        <end position="97"/>
    </location>
</feature>